<name>M2ZSW2_9PROT</name>
<dbReference type="PATRIC" id="fig|1244869.3.peg.1653"/>
<reference evidence="2 3" key="1">
    <citation type="journal article" date="2014" name="Genome Announc.">
        <title>Draft Genome Sequence of Magnetospirillum sp. Strain SO-1, a Freshwater Magnetotactic Bacterium Isolated from the Ol'khovka River, Russia.</title>
        <authorList>
            <person name="Grouzdev D.S."/>
            <person name="Dziuba M.V."/>
            <person name="Sukhacheva M.S."/>
            <person name="Mardanov A.V."/>
            <person name="Beletskiy A.V."/>
            <person name="Kuznetsov B.B."/>
            <person name="Skryabin K.G."/>
        </authorList>
    </citation>
    <scope>NUCLEOTIDE SEQUENCE [LARGE SCALE GENOMIC DNA]</scope>
    <source>
        <strain evidence="2 3">SO-1</strain>
    </source>
</reference>
<feature type="signal peptide" evidence="1">
    <location>
        <begin position="1"/>
        <end position="18"/>
    </location>
</feature>
<dbReference type="EMBL" id="AONQ01000017">
    <property type="protein sequence ID" value="EME70442.1"/>
    <property type="molecule type" value="Genomic_DNA"/>
</dbReference>
<dbReference type="Proteomes" id="UP000011744">
    <property type="component" value="Unassembled WGS sequence"/>
</dbReference>
<dbReference type="RefSeq" id="WP_008616279.1">
    <property type="nucleotide sequence ID" value="NZ_AONQ01000017.1"/>
</dbReference>
<sequence length="122" mass="12324">MKITLAAAFALIALPVLAAERPSGLNPQQIEGLLAGRGMGLSMPAEMNGKPGPLHVLELADALELTEAQRRAAAELVAGMKAAAIPLGREVVAREAGLDAVFAAAHPDTAAAEALVADIAAL</sequence>
<protein>
    <submittedName>
        <fullName evidence="2">Uncharacterized protein</fullName>
    </submittedName>
</protein>
<keyword evidence="1" id="KW-0732">Signal</keyword>
<gene>
    <name evidence="2" type="ORF">H261_08168</name>
</gene>
<accession>M2ZSW2</accession>
<evidence type="ECO:0000313" key="2">
    <source>
        <dbReference type="EMBL" id="EME70442.1"/>
    </source>
</evidence>
<evidence type="ECO:0000256" key="1">
    <source>
        <dbReference type="SAM" id="SignalP"/>
    </source>
</evidence>
<proteinExistence type="predicted"/>
<organism evidence="2 3">
    <name type="scientific">Paramagnetospirillum caucaseum</name>
    <dbReference type="NCBI Taxonomy" id="1244869"/>
    <lineage>
        <taxon>Bacteria</taxon>
        <taxon>Pseudomonadati</taxon>
        <taxon>Pseudomonadota</taxon>
        <taxon>Alphaproteobacteria</taxon>
        <taxon>Rhodospirillales</taxon>
        <taxon>Magnetospirillaceae</taxon>
        <taxon>Paramagnetospirillum</taxon>
    </lineage>
</organism>
<feature type="chain" id="PRO_5004030759" evidence="1">
    <location>
        <begin position="19"/>
        <end position="122"/>
    </location>
</feature>
<dbReference type="Gene3D" id="1.20.120.1490">
    <property type="match status" value="1"/>
</dbReference>
<dbReference type="AlphaFoldDB" id="M2ZSW2"/>
<keyword evidence="3" id="KW-1185">Reference proteome</keyword>
<dbReference type="STRING" id="1244869.H261_08168"/>
<evidence type="ECO:0000313" key="3">
    <source>
        <dbReference type="Proteomes" id="UP000011744"/>
    </source>
</evidence>
<dbReference type="OrthoDB" id="7353511at2"/>
<comment type="caution">
    <text evidence="2">The sequence shown here is derived from an EMBL/GenBank/DDBJ whole genome shotgun (WGS) entry which is preliminary data.</text>
</comment>
<dbReference type="eggNOG" id="COG3678">
    <property type="taxonomic scope" value="Bacteria"/>
</dbReference>